<accession>A0ABV6CHL4</accession>
<name>A0ABV6CHL4_9GAMM</name>
<proteinExistence type="predicted"/>
<sequence length="252" mass="29326">MSYEKNIGQIANAYKAIMKYSERDPWKEKLLITQRDFLLNVANSMDIEPAHLTKTLADNDMAADVYGYIMEVMCSKRYQNEGSDTFTILALEYLEKNSWKLKPFQKAFLQELPNTLFSFWRITKTSTNQVNFESYPFAGYQITLADGRFVEQMKTDDIVLTKLVKVEEEVYPGAIITTLKKELADAIIVESHDNSIEFLNNYKKESEENPGSEILDDEFVKRIYVYNNLDYIIFKHWITDSYKKITNQTSGS</sequence>
<evidence type="ECO:0000313" key="1">
    <source>
        <dbReference type="EMBL" id="MFC0181001.1"/>
    </source>
</evidence>
<gene>
    <name evidence="1" type="ORF">ACFFIT_13055</name>
</gene>
<evidence type="ECO:0000313" key="2">
    <source>
        <dbReference type="Proteomes" id="UP001589758"/>
    </source>
</evidence>
<dbReference type="EMBL" id="JBHLXE010000111">
    <property type="protein sequence ID" value="MFC0181001.1"/>
    <property type="molecule type" value="Genomic_DNA"/>
</dbReference>
<keyword evidence="2" id="KW-1185">Reference proteome</keyword>
<reference evidence="1 2" key="1">
    <citation type="submission" date="2024-09" db="EMBL/GenBank/DDBJ databases">
        <authorList>
            <person name="Sun Q."/>
            <person name="Mori K."/>
        </authorList>
    </citation>
    <scope>NUCLEOTIDE SEQUENCE [LARGE SCALE GENOMIC DNA]</scope>
    <source>
        <strain evidence="1 2">CCM 8545</strain>
    </source>
</reference>
<dbReference type="Proteomes" id="UP001589758">
    <property type="component" value="Unassembled WGS sequence"/>
</dbReference>
<dbReference type="RefSeq" id="WP_385878339.1">
    <property type="nucleotide sequence ID" value="NZ_JBHLXE010000111.1"/>
</dbReference>
<comment type="caution">
    <text evidence="1">The sequence shown here is derived from an EMBL/GenBank/DDBJ whole genome shotgun (WGS) entry which is preliminary data.</text>
</comment>
<protein>
    <submittedName>
        <fullName evidence="1">Uncharacterized protein</fullName>
    </submittedName>
</protein>
<organism evidence="1 2">
    <name type="scientific">Thorsellia kenyensis</name>
    <dbReference type="NCBI Taxonomy" id="1549888"/>
    <lineage>
        <taxon>Bacteria</taxon>
        <taxon>Pseudomonadati</taxon>
        <taxon>Pseudomonadota</taxon>
        <taxon>Gammaproteobacteria</taxon>
        <taxon>Enterobacterales</taxon>
        <taxon>Thorselliaceae</taxon>
        <taxon>Thorsellia</taxon>
    </lineage>
</organism>